<dbReference type="GO" id="GO:0016887">
    <property type="term" value="F:ATP hydrolysis activity"/>
    <property type="evidence" value="ECO:0007669"/>
    <property type="project" value="InterPro"/>
</dbReference>
<evidence type="ECO:0000256" key="10">
    <source>
        <dbReference type="SAM" id="Coils"/>
    </source>
</evidence>
<name>A0A7C4ER64_9BACT</name>
<evidence type="ECO:0000313" key="12">
    <source>
        <dbReference type="EMBL" id="HGH60129.1"/>
    </source>
</evidence>
<dbReference type="PANTHER" id="PTHR11059:SF0">
    <property type="entry name" value="DNA REPAIR PROTEIN RECN"/>
    <property type="match status" value="1"/>
</dbReference>
<dbReference type="Gene3D" id="3.40.50.300">
    <property type="entry name" value="P-loop containing nucleotide triphosphate hydrolases"/>
    <property type="match status" value="2"/>
</dbReference>
<dbReference type="CDD" id="cd03241">
    <property type="entry name" value="ABC_RecN"/>
    <property type="match status" value="2"/>
</dbReference>
<comment type="function">
    <text evidence="1 9">May be involved in recombinational repair of damaged DNA.</text>
</comment>
<evidence type="ECO:0000256" key="2">
    <source>
        <dbReference type="ARBA" id="ARBA00009441"/>
    </source>
</evidence>
<feature type="domain" description="RecF/RecN/SMC N-terminal" evidence="11">
    <location>
        <begin position="33"/>
        <end position="526"/>
    </location>
</feature>
<evidence type="ECO:0000256" key="4">
    <source>
        <dbReference type="ARBA" id="ARBA00022741"/>
    </source>
</evidence>
<feature type="coiled-coil region" evidence="10">
    <location>
        <begin position="185"/>
        <end position="222"/>
    </location>
</feature>
<dbReference type="PIRSF" id="PIRSF003128">
    <property type="entry name" value="RecN"/>
    <property type="match status" value="1"/>
</dbReference>
<evidence type="ECO:0000256" key="9">
    <source>
        <dbReference type="PIRNR" id="PIRNR003128"/>
    </source>
</evidence>
<evidence type="ECO:0000256" key="3">
    <source>
        <dbReference type="ARBA" id="ARBA00021315"/>
    </source>
</evidence>
<reference evidence="12" key="1">
    <citation type="journal article" date="2020" name="mSystems">
        <title>Genome- and Community-Level Interaction Insights into Carbon Utilization and Element Cycling Functions of Hydrothermarchaeota in Hydrothermal Sediment.</title>
        <authorList>
            <person name="Zhou Z."/>
            <person name="Liu Y."/>
            <person name="Xu W."/>
            <person name="Pan J."/>
            <person name="Luo Z.H."/>
            <person name="Li M."/>
        </authorList>
    </citation>
    <scope>NUCLEOTIDE SEQUENCE [LARGE SCALE GENOMIC DNA]</scope>
    <source>
        <strain evidence="12">SpSt-769</strain>
    </source>
</reference>
<protein>
    <recommendedName>
        <fullName evidence="3 9">DNA repair protein RecN</fullName>
    </recommendedName>
    <alternativeName>
        <fullName evidence="8 9">Recombination protein N</fullName>
    </alternativeName>
</protein>
<keyword evidence="5 9" id="KW-0227">DNA damage</keyword>
<dbReference type="GO" id="GO:0005524">
    <property type="term" value="F:ATP binding"/>
    <property type="evidence" value="ECO:0007669"/>
    <property type="project" value="UniProtKB-KW"/>
</dbReference>
<evidence type="ECO:0000259" key="11">
    <source>
        <dbReference type="Pfam" id="PF02463"/>
    </source>
</evidence>
<dbReference type="PANTHER" id="PTHR11059">
    <property type="entry name" value="DNA REPAIR PROTEIN RECN"/>
    <property type="match status" value="1"/>
</dbReference>
<keyword evidence="10" id="KW-0175">Coiled coil</keyword>
<evidence type="ECO:0000256" key="1">
    <source>
        <dbReference type="ARBA" id="ARBA00003618"/>
    </source>
</evidence>
<dbReference type="EMBL" id="DTGT01000076">
    <property type="protein sequence ID" value="HGH60129.1"/>
    <property type="molecule type" value="Genomic_DNA"/>
</dbReference>
<comment type="similarity">
    <text evidence="2 9">Belongs to the RecN family.</text>
</comment>
<dbReference type="GO" id="GO:0006302">
    <property type="term" value="P:double-strand break repair"/>
    <property type="evidence" value="ECO:0007669"/>
    <property type="project" value="InterPro"/>
</dbReference>
<keyword evidence="4" id="KW-0547">Nucleotide-binding</keyword>
<evidence type="ECO:0000256" key="8">
    <source>
        <dbReference type="ARBA" id="ARBA00033408"/>
    </source>
</evidence>
<proteinExistence type="inferred from homology"/>
<gene>
    <name evidence="12" type="primary">recN</name>
    <name evidence="12" type="ORF">ENV54_02385</name>
</gene>
<feature type="coiled-coil region" evidence="10">
    <location>
        <begin position="316"/>
        <end position="374"/>
    </location>
</feature>
<evidence type="ECO:0000256" key="5">
    <source>
        <dbReference type="ARBA" id="ARBA00022763"/>
    </source>
</evidence>
<keyword evidence="6" id="KW-0067">ATP-binding</keyword>
<dbReference type="InterPro" id="IPR003395">
    <property type="entry name" value="RecF/RecN/SMC_N"/>
</dbReference>
<dbReference type="GO" id="GO:0043590">
    <property type="term" value="C:bacterial nucleoid"/>
    <property type="evidence" value="ECO:0007669"/>
    <property type="project" value="TreeGrafter"/>
</dbReference>
<dbReference type="InterPro" id="IPR004604">
    <property type="entry name" value="DNA_recomb/repair_RecN"/>
</dbReference>
<dbReference type="GO" id="GO:0006310">
    <property type="term" value="P:DNA recombination"/>
    <property type="evidence" value="ECO:0007669"/>
    <property type="project" value="InterPro"/>
</dbReference>
<dbReference type="NCBIfam" id="TIGR00634">
    <property type="entry name" value="recN"/>
    <property type="match status" value="1"/>
</dbReference>
<keyword evidence="7 9" id="KW-0234">DNA repair</keyword>
<evidence type="ECO:0000256" key="7">
    <source>
        <dbReference type="ARBA" id="ARBA00023204"/>
    </source>
</evidence>
<sequence length="574" mass="62817">MPARGNSPSTMAAGAATDRTMLRLLKISNLAIVDEIEVEFKEGFNVLTGETGAGKSILIGALDLALGGRIPTDVVRTGEAEARIETLFEIPPGIPLPEAVDLDSSSGGELVLARRISDTGKSKCFINGNLVAPSLLKQVGWTLVSIFGQHEHHVLMNPEEHLEIVDRFGALWDRRLEVGRAYADWKNAEKQLAALKQTLESLKEQAQERSAVIKELADAQIKVHEDETLAKEKEKLSKAVQIREKSYEAYHSLYGRSGSILAELSEIRKMLDYLASADPDLAPLRESLSDAIYRIEDVAFELRSTAENATSDPHRLELIEERLNLLRRLQKKHKRDLAGLLELKDALEQESEHIENVAAEVKKAEKALELARQSYFDLASRLSAARKDTAEALSRAVEKELSELAMPHAKFKVSFKAAETAKPSAVGVDSAEFHLSANPGEQFRPLARIASGGELSRIMLALKALEVDRKGAPTVIFDEVDAGIGGFTALAVGTRLARVAKKQQVLCVTHLHQIAALADHHISVKKSLHKGRTALAAAALDHQGRIDELARMIGASPDSPDVRSHILALMKRPQ</sequence>
<evidence type="ECO:0000256" key="6">
    <source>
        <dbReference type="ARBA" id="ARBA00022840"/>
    </source>
</evidence>
<dbReference type="AlphaFoldDB" id="A0A7C4ER64"/>
<dbReference type="Pfam" id="PF02463">
    <property type="entry name" value="SMC_N"/>
    <property type="match status" value="1"/>
</dbReference>
<dbReference type="InterPro" id="IPR027417">
    <property type="entry name" value="P-loop_NTPase"/>
</dbReference>
<dbReference type="GO" id="GO:0009432">
    <property type="term" value="P:SOS response"/>
    <property type="evidence" value="ECO:0007669"/>
    <property type="project" value="TreeGrafter"/>
</dbReference>
<accession>A0A7C4ER64</accession>
<comment type="caution">
    <text evidence="12">The sequence shown here is derived from an EMBL/GenBank/DDBJ whole genome shotgun (WGS) entry which is preliminary data.</text>
</comment>
<organism evidence="12">
    <name type="scientific">Desulfomonile tiedjei</name>
    <dbReference type="NCBI Taxonomy" id="2358"/>
    <lineage>
        <taxon>Bacteria</taxon>
        <taxon>Pseudomonadati</taxon>
        <taxon>Thermodesulfobacteriota</taxon>
        <taxon>Desulfomonilia</taxon>
        <taxon>Desulfomonilales</taxon>
        <taxon>Desulfomonilaceae</taxon>
        <taxon>Desulfomonile</taxon>
    </lineage>
</organism>
<dbReference type="SUPFAM" id="SSF52540">
    <property type="entry name" value="P-loop containing nucleoside triphosphate hydrolases"/>
    <property type="match status" value="2"/>
</dbReference>